<dbReference type="SUPFAM" id="SSF48403">
    <property type="entry name" value="Ankyrin repeat"/>
    <property type="match status" value="1"/>
</dbReference>
<gene>
    <name evidence="2" type="ORF">SteCoe_26984</name>
</gene>
<dbReference type="PRINTS" id="PR01415">
    <property type="entry name" value="ANKYRIN"/>
</dbReference>
<reference evidence="2 3" key="1">
    <citation type="submission" date="2016-11" db="EMBL/GenBank/DDBJ databases">
        <title>The macronuclear genome of Stentor coeruleus: a giant cell with tiny introns.</title>
        <authorList>
            <person name="Slabodnick M."/>
            <person name="Ruby J.G."/>
            <person name="Reiff S.B."/>
            <person name="Swart E.C."/>
            <person name="Gosai S."/>
            <person name="Prabakaran S."/>
            <person name="Witkowska E."/>
            <person name="Larue G.E."/>
            <person name="Fisher S."/>
            <person name="Freeman R.M."/>
            <person name="Gunawardena J."/>
            <person name="Chu W."/>
            <person name="Stover N.A."/>
            <person name="Gregory B.D."/>
            <person name="Nowacki M."/>
            <person name="Derisi J."/>
            <person name="Roy S.W."/>
            <person name="Marshall W.F."/>
            <person name="Sood P."/>
        </authorList>
    </citation>
    <scope>NUCLEOTIDE SEQUENCE [LARGE SCALE GENOMIC DNA]</scope>
    <source>
        <strain evidence="2">WM001</strain>
    </source>
</reference>
<evidence type="ECO:0000313" key="3">
    <source>
        <dbReference type="Proteomes" id="UP000187209"/>
    </source>
</evidence>
<dbReference type="PROSITE" id="PS50297">
    <property type="entry name" value="ANK_REP_REGION"/>
    <property type="match status" value="1"/>
</dbReference>
<dbReference type="InterPro" id="IPR002110">
    <property type="entry name" value="Ankyrin_rpt"/>
</dbReference>
<name>A0A1R2BBI0_9CILI</name>
<dbReference type="EMBL" id="MPUH01000770">
    <property type="protein sequence ID" value="OMJ74163.1"/>
    <property type="molecule type" value="Genomic_DNA"/>
</dbReference>
<dbReference type="PANTHER" id="PTHR46307:SF4">
    <property type="entry name" value="G9A, ISOFORM B"/>
    <property type="match status" value="1"/>
</dbReference>
<dbReference type="OrthoDB" id="294746at2759"/>
<feature type="repeat" description="ANK" evidence="1">
    <location>
        <begin position="51"/>
        <end position="83"/>
    </location>
</feature>
<dbReference type="SMART" id="SM00248">
    <property type="entry name" value="ANK"/>
    <property type="match status" value="2"/>
</dbReference>
<sequence length="152" mass="17245">MGSVESKKINKKSSKNYEFEIYAAIMPSKIDKVTDLLSKCFDISYKMPNFTGRTALHVAAEYGNIKMIVVLLKSGANINALDFNDCPPIFLAMKKGYLKAVHYMIEAGANLDIITKHNLSFHDFICNSKKKESILLLKNINYRKSKISNLRF</sequence>
<accession>A0A1R2BBI0</accession>
<dbReference type="PROSITE" id="PS50088">
    <property type="entry name" value="ANK_REPEAT"/>
    <property type="match status" value="2"/>
</dbReference>
<dbReference type="Proteomes" id="UP000187209">
    <property type="component" value="Unassembled WGS sequence"/>
</dbReference>
<comment type="caution">
    <text evidence="2">The sequence shown here is derived from an EMBL/GenBank/DDBJ whole genome shotgun (WGS) entry which is preliminary data.</text>
</comment>
<proteinExistence type="predicted"/>
<dbReference type="AlphaFoldDB" id="A0A1R2BBI0"/>
<feature type="repeat" description="ANK" evidence="1">
    <location>
        <begin position="84"/>
        <end position="116"/>
    </location>
</feature>
<dbReference type="InterPro" id="IPR043550">
    <property type="entry name" value="EHMT1/EHMT2"/>
</dbReference>
<dbReference type="InterPro" id="IPR036770">
    <property type="entry name" value="Ankyrin_rpt-contain_sf"/>
</dbReference>
<dbReference type="GO" id="GO:0046974">
    <property type="term" value="F:histone H3K9 methyltransferase activity"/>
    <property type="evidence" value="ECO:0007669"/>
    <property type="project" value="TreeGrafter"/>
</dbReference>
<dbReference type="GO" id="GO:0005634">
    <property type="term" value="C:nucleus"/>
    <property type="evidence" value="ECO:0007669"/>
    <property type="project" value="TreeGrafter"/>
</dbReference>
<dbReference type="GO" id="GO:0002039">
    <property type="term" value="F:p53 binding"/>
    <property type="evidence" value="ECO:0007669"/>
    <property type="project" value="InterPro"/>
</dbReference>
<dbReference type="PANTHER" id="PTHR46307">
    <property type="entry name" value="G9A, ISOFORM B"/>
    <property type="match status" value="1"/>
</dbReference>
<protein>
    <submittedName>
        <fullName evidence="2">Uncharacterized protein</fullName>
    </submittedName>
</protein>
<dbReference type="Gene3D" id="1.25.40.20">
    <property type="entry name" value="Ankyrin repeat-containing domain"/>
    <property type="match status" value="1"/>
</dbReference>
<dbReference type="GO" id="GO:0000785">
    <property type="term" value="C:chromatin"/>
    <property type="evidence" value="ECO:0007669"/>
    <property type="project" value="TreeGrafter"/>
</dbReference>
<keyword evidence="1" id="KW-0040">ANK repeat</keyword>
<dbReference type="GO" id="GO:0000122">
    <property type="term" value="P:negative regulation of transcription by RNA polymerase II"/>
    <property type="evidence" value="ECO:0007669"/>
    <property type="project" value="TreeGrafter"/>
</dbReference>
<organism evidence="2 3">
    <name type="scientific">Stentor coeruleus</name>
    <dbReference type="NCBI Taxonomy" id="5963"/>
    <lineage>
        <taxon>Eukaryota</taxon>
        <taxon>Sar</taxon>
        <taxon>Alveolata</taxon>
        <taxon>Ciliophora</taxon>
        <taxon>Postciliodesmatophora</taxon>
        <taxon>Heterotrichea</taxon>
        <taxon>Heterotrichida</taxon>
        <taxon>Stentoridae</taxon>
        <taxon>Stentor</taxon>
    </lineage>
</organism>
<keyword evidence="3" id="KW-1185">Reference proteome</keyword>
<evidence type="ECO:0000256" key="1">
    <source>
        <dbReference type="PROSITE-ProRule" id="PRU00023"/>
    </source>
</evidence>
<dbReference type="Pfam" id="PF12796">
    <property type="entry name" value="Ank_2"/>
    <property type="match status" value="1"/>
</dbReference>
<evidence type="ECO:0000313" key="2">
    <source>
        <dbReference type="EMBL" id="OMJ74163.1"/>
    </source>
</evidence>